<dbReference type="InterPro" id="IPR051713">
    <property type="entry name" value="T-cell_Activation_Regulation"/>
</dbReference>
<dbReference type="Proteomes" id="UP001205998">
    <property type="component" value="Unassembled WGS sequence"/>
</dbReference>
<reference evidence="12" key="1">
    <citation type="submission" date="2018-07" db="EMBL/GenBank/DDBJ databases">
        <title>Comparative genomics of catfishes provides insights into carnivory and benthic adaptation.</title>
        <authorList>
            <person name="Zhang Y."/>
            <person name="Wang D."/>
            <person name="Peng Z."/>
            <person name="Zheng S."/>
            <person name="Shao F."/>
            <person name="Tao W."/>
        </authorList>
    </citation>
    <scope>NUCLEOTIDE SEQUENCE</scope>
    <source>
        <strain evidence="12">Chongqing</strain>
    </source>
</reference>
<evidence type="ECO:0000256" key="4">
    <source>
        <dbReference type="ARBA" id="ARBA00022729"/>
    </source>
</evidence>
<evidence type="ECO:0000256" key="3">
    <source>
        <dbReference type="ARBA" id="ARBA00022692"/>
    </source>
</evidence>
<dbReference type="InterPro" id="IPR013783">
    <property type="entry name" value="Ig-like_fold"/>
</dbReference>
<feature type="domain" description="Ig-like" evidence="11">
    <location>
        <begin position="13"/>
        <end position="102"/>
    </location>
</feature>
<keyword evidence="5" id="KW-1133">Transmembrane helix</keyword>
<dbReference type="EMBL" id="MU597598">
    <property type="protein sequence ID" value="KAI5606679.1"/>
    <property type="molecule type" value="Genomic_DNA"/>
</dbReference>
<comment type="caution">
    <text evidence="12">The sequence shown here is derived from an EMBL/GenBank/DDBJ whole genome shotgun (WGS) entry which is preliminary data.</text>
</comment>
<evidence type="ECO:0000256" key="2">
    <source>
        <dbReference type="ARBA" id="ARBA00022475"/>
    </source>
</evidence>
<evidence type="ECO:0000256" key="8">
    <source>
        <dbReference type="ARBA" id="ARBA00023170"/>
    </source>
</evidence>
<dbReference type="GO" id="GO:0071222">
    <property type="term" value="P:cellular response to lipopolysaccharide"/>
    <property type="evidence" value="ECO:0007669"/>
    <property type="project" value="TreeGrafter"/>
</dbReference>
<evidence type="ECO:0000256" key="7">
    <source>
        <dbReference type="ARBA" id="ARBA00023157"/>
    </source>
</evidence>
<protein>
    <recommendedName>
        <fullName evidence="11">Ig-like domain-containing protein</fullName>
    </recommendedName>
</protein>
<dbReference type="PROSITE" id="PS50835">
    <property type="entry name" value="IG_LIKE"/>
    <property type="match status" value="1"/>
</dbReference>
<sequence length="136" mass="15413">MEVSAPLSVEGFEGDTVILPCLIKQKPVTVFWRFKETRTMCDIINGKADFDEQDSAFKNRVGIFSSEIPLGNFSIKLSRVINTDEGLYTCHAPEEDYRQEVQLMVKEKPGNGQNKLQVDGMMMFLLGCVLLYSFSF</sequence>
<evidence type="ECO:0000313" key="12">
    <source>
        <dbReference type="EMBL" id="KAI5606679.1"/>
    </source>
</evidence>
<dbReference type="SUPFAM" id="SSF48726">
    <property type="entry name" value="Immunoglobulin"/>
    <property type="match status" value="1"/>
</dbReference>
<keyword evidence="2" id="KW-1003">Cell membrane</keyword>
<dbReference type="InterPro" id="IPR036179">
    <property type="entry name" value="Ig-like_dom_sf"/>
</dbReference>
<evidence type="ECO:0000256" key="5">
    <source>
        <dbReference type="ARBA" id="ARBA00022989"/>
    </source>
</evidence>
<keyword evidence="6" id="KW-0472">Membrane</keyword>
<comment type="subcellular location">
    <subcellularLocation>
        <location evidence="1">Cell membrane</location>
        <topology evidence="1">Single-pass type I membrane protein</topology>
    </subcellularLocation>
</comment>
<dbReference type="InterPro" id="IPR007110">
    <property type="entry name" value="Ig-like_dom"/>
</dbReference>
<dbReference type="AlphaFoldDB" id="A0AAD4ZYU0"/>
<evidence type="ECO:0000256" key="10">
    <source>
        <dbReference type="ARBA" id="ARBA00023319"/>
    </source>
</evidence>
<dbReference type="PANTHER" id="PTHR25466">
    <property type="entry name" value="T-LYMPHOCYTE ACTIVATION ANTIGEN"/>
    <property type="match status" value="1"/>
</dbReference>
<dbReference type="GO" id="GO:0009897">
    <property type="term" value="C:external side of plasma membrane"/>
    <property type="evidence" value="ECO:0007669"/>
    <property type="project" value="TreeGrafter"/>
</dbReference>
<evidence type="ECO:0000256" key="9">
    <source>
        <dbReference type="ARBA" id="ARBA00023180"/>
    </source>
</evidence>
<organism evidence="12 13">
    <name type="scientific">Silurus asotus</name>
    <name type="common">Amur catfish</name>
    <name type="synonym">Parasilurus asotus</name>
    <dbReference type="NCBI Taxonomy" id="30991"/>
    <lineage>
        <taxon>Eukaryota</taxon>
        <taxon>Metazoa</taxon>
        <taxon>Chordata</taxon>
        <taxon>Craniata</taxon>
        <taxon>Vertebrata</taxon>
        <taxon>Euteleostomi</taxon>
        <taxon>Actinopterygii</taxon>
        <taxon>Neopterygii</taxon>
        <taxon>Teleostei</taxon>
        <taxon>Ostariophysi</taxon>
        <taxon>Siluriformes</taxon>
        <taxon>Siluridae</taxon>
        <taxon>Silurus</taxon>
    </lineage>
</organism>
<dbReference type="GO" id="GO:0007166">
    <property type="term" value="P:cell surface receptor signaling pathway"/>
    <property type="evidence" value="ECO:0007669"/>
    <property type="project" value="TreeGrafter"/>
</dbReference>
<proteinExistence type="predicted"/>
<dbReference type="GO" id="GO:0006955">
    <property type="term" value="P:immune response"/>
    <property type="evidence" value="ECO:0007669"/>
    <property type="project" value="TreeGrafter"/>
</dbReference>
<dbReference type="InterPro" id="IPR003599">
    <property type="entry name" value="Ig_sub"/>
</dbReference>
<keyword evidence="10" id="KW-0393">Immunoglobulin domain</keyword>
<dbReference type="SMART" id="SM00409">
    <property type="entry name" value="IG"/>
    <property type="match status" value="1"/>
</dbReference>
<dbReference type="GO" id="GO:0042102">
    <property type="term" value="P:positive regulation of T cell proliferation"/>
    <property type="evidence" value="ECO:0007669"/>
    <property type="project" value="TreeGrafter"/>
</dbReference>
<evidence type="ECO:0000256" key="1">
    <source>
        <dbReference type="ARBA" id="ARBA00004251"/>
    </source>
</evidence>
<keyword evidence="8" id="KW-0675">Receptor</keyword>
<dbReference type="GO" id="GO:0031295">
    <property type="term" value="P:T cell costimulation"/>
    <property type="evidence" value="ECO:0007669"/>
    <property type="project" value="TreeGrafter"/>
</dbReference>
<keyword evidence="7" id="KW-1015">Disulfide bond</keyword>
<keyword evidence="3" id="KW-0812">Transmembrane</keyword>
<keyword evidence="13" id="KW-1185">Reference proteome</keyword>
<dbReference type="InterPro" id="IPR013106">
    <property type="entry name" value="Ig_V-set"/>
</dbReference>
<gene>
    <name evidence="12" type="ORF">C0J50_9989</name>
</gene>
<accession>A0AAD4ZYU0</accession>
<keyword evidence="4" id="KW-0732">Signal</keyword>
<evidence type="ECO:0000313" key="13">
    <source>
        <dbReference type="Proteomes" id="UP001205998"/>
    </source>
</evidence>
<evidence type="ECO:0000256" key="6">
    <source>
        <dbReference type="ARBA" id="ARBA00023136"/>
    </source>
</evidence>
<keyword evidence="9" id="KW-0325">Glycoprotein</keyword>
<dbReference type="PANTHER" id="PTHR25466:SF14">
    <property type="entry name" value="BUTYROPHILIN SUBFAMILY 2 MEMBER A2-LIKE-RELATED"/>
    <property type="match status" value="1"/>
</dbReference>
<dbReference type="GO" id="GO:0042130">
    <property type="term" value="P:negative regulation of T cell proliferation"/>
    <property type="evidence" value="ECO:0007669"/>
    <property type="project" value="TreeGrafter"/>
</dbReference>
<name>A0AAD4ZYU0_SILAS</name>
<dbReference type="Gene3D" id="2.60.40.10">
    <property type="entry name" value="Immunoglobulins"/>
    <property type="match status" value="1"/>
</dbReference>
<dbReference type="Pfam" id="PF07686">
    <property type="entry name" value="V-set"/>
    <property type="match status" value="1"/>
</dbReference>
<evidence type="ECO:0000259" key="11">
    <source>
        <dbReference type="PROSITE" id="PS50835"/>
    </source>
</evidence>